<evidence type="ECO:0000313" key="3">
    <source>
        <dbReference type="Proteomes" id="UP001143747"/>
    </source>
</evidence>
<organism evidence="2 3">
    <name type="scientific">Methanogenium marinum</name>
    <dbReference type="NCBI Taxonomy" id="348610"/>
    <lineage>
        <taxon>Archaea</taxon>
        <taxon>Methanobacteriati</taxon>
        <taxon>Methanobacteriota</taxon>
        <taxon>Stenosarchaea group</taxon>
        <taxon>Methanomicrobia</taxon>
        <taxon>Methanomicrobiales</taxon>
        <taxon>Methanomicrobiaceae</taxon>
        <taxon>Methanogenium</taxon>
    </lineage>
</organism>
<accession>A0A9Q4PYR9</accession>
<keyword evidence="3" id="KW-1185">Reference proteome</keyword>
<evidence type="ECO:0000256" key="1">
    <source>
        <dbReference type="SAM" id="MobiDB-lite"/>
    </source>
</evidence>
<protein>
    <submittedName>
        <fullName evidence="2">Uncharacterized protein</fullName>
    </submittedName>
</protein>
<name>A0A9Q4PYR9_9EURY</name>
<dbReference type="EMBL" id="JAKELO010000002">
    <property type="protein sequence ID" value="MDE4908517.1"/>
    <property type="molecule type" value="Genomic_DNA"/>
</dbReference>
<dbReference type="AlphaFoldDB" id="A0A9Q4PYR9"/>
<evidence type="ECO:0000313" key="2">
    <source>
        <dbReference type="EMBL" id="MDE4908517.1"/>
    </source>
</evidence>
<dbReference type="Proteomes" id="UP001143747">
    <property type="component" value="Unassembled WGS sequence"/>
</dbReference>
<reference evidence="2" key="1">
    <citation type="submission" date="2022-01" db="EMBL/GenBank/DDBJ databases">
        <title>Draft genome of Methanogenium marinum DSM 15558.</title>
        <authorList>
            <person name="Chen S.-C."/>
            <person name="You Y.-T."/>
        </authorList>
    </citation>
    <scope>NUCLEOTIDE SEQUENCE</scope>
    <source>
        <strain evidence="2">DSM 15558</strain>
    </source>
</reference>
<proteinExistence type="predicted"/>
<comment type="caution">
    <text evidence="2">The sequence shown here is derived from an EMBL/GenBank/DDBJ whole genome shotgun (WGS) entry which is preliminary data.</text>
</comment>
<feature type="region of interest" description="Disordered" evidence="1">
    <location>
        <begin position="1"/>
        <end position="46"/>
    </location>
</feature>
<sequence length="139" mass="15461">MSDLWIDDSDDGGDEDEHPDPADVCTSSTALHSRNGNITDSQNAQNDVYSSKKVQYGEICTDSKRSLHVFGETHSTPDGGDDSGRDFCESGMGANKESIYKCNEQLAFRDSKNDIYSCKAENKAKKHMKRCKQIARRES</sequence>
<feature type="compositionally biased region" description="Polar residues" evidence="1">
    <location>
        <begin position="25"/>
        <end position="46"/>
    </location>
</feature>
<dbReference type="RefSeq" id="WP_274925144.1">
    <property type="nucleotide sequence ID" value="NZ_JAKELO010000002.1"/>
</dbReference>
<gene>
    <name evidence="2" type="ORF">L0665_07845</name>
</gene>
<feature type="compositionally biased region" description="Acidic residues" evidence="1">
    <location>
        <begin position="1"/>
        <end position="18"/>
    </location>
</feature>